<dbReference type="GO" id="GO:0006508">
    <property type="term" value="P:proteolysis"/>
    <property type="evidence" value="ECO:0007669"/>
    <property type="project" value="UniProtKB-KW"/>
</dbReference>
<evidence type="ECO:0000259" key="3">
    <source>
        <dbReference type="PROSITE" id="PS51903"/>
    </source>
</evidence>
<feature type="domain" description="Clp R" evidence="3">
    <location>
        <begin position="1"/>
        <end position="62"/>
    </location>
</feature>
<feature type="region of interest" description="Disordered" evidence="2">
    <location>
        <begin position="70"/>
        <end position="93"/>
    </location>
</feature>
<gene>
    <name evidence="4" type="ORF">DZF91_34745</name>
</gene>
<evidence type="ECO:0000313" key="5">
    <source>
        <dbReference type="Proteomes" id="UP000261811"/>
    </source>
</evidence>
<dbReference type="InterPro" id="IPR036628">
    <property type="entry name" value="Clp_N_dom_sf"/>
</dbReference>
<evidence type="ECO:0000313" key="4">
    <source>
        <dbReference type="EMBL" id="RFU37087.1"/>
    </source>
</evidence>
<feature type="compositionally biased region" description="Basic and acidic residues" evidence="2">
    <location>
        <begin position="74"/>
        <end position="86"/>
    </location>
</feature>
<accession>A0A372JAR9</accession>
<dbReference type="Pfam" id="PF02861">
    <property type="entry name" value="Clp_N"/>
    <property type="match status" value="1"/>
</dbReference>
<keyword evidence="4" id="KW-0645">Protease</keyword>
<dbReference type="GO" id="GO:0008233">
    <property type="term" value="F:peptidase activity"/>
    <property type="evidence" value="ECO:0007669"/>
    <property type="project" value="UniProtKB-KW"/>
</dbReference>
<name>A0A372JAR9_9ACTN</name>
<keyword evidence="4" id="KW-0378">Hydrolase</keyword>
<sequence length="165" mass="17637">MRSVIERAAEEAQEAGSRTIEAEHLLLAIAAADEDTTRELLAWAGLDHRAVGDALQREFEHSLGTAGVTAADQEVLRPRRGERRPSDAGTSAKLALERGMAAAGDKKDLRPAHILLGILELRAGTVPRALALAGVDRRELRARTQAAISDDGRQGPPEKPGKASR</sequence>
<comment type="caution">
    <text evidence="4">The sequence shown here is derived from an EMBL/GenBank/DDBJ whole genome shotgun (WGS) entry which is preliminary data.</text>
</comment>
<reference evidence="4 5" key="1">
    <citation type="submission" date="2018-08" db="EMBL/GenBank/DDBJ databases">
        <title>Actinomadura jelena sp. nov., a novel Actinomycete isolated from soil in Chad.</title>
        <authorList>
            <person name="Shi L."/>
        </authorList>
    </citation>
    <scope>NUCLEOTIDE SEQUENCE [LARGE SCALE GENOMIC DNA]</scope>
    <source>
        <strain evidence="4 5">NEAU-G17</strain>
    </source>
</reference>
<dbReference type="InterPro" id="IPR004176">
    <property type="entry name" value="Clp_R_N"/>
</dbReference>
<evidence type="ECO:0000256" key="1">
    <source>
        <dbReference type="PROSITE-ProRule" id="PRU01251"/>
    </source>
</evidence>
<organism evidence="4 5">
    <name type="scientific">Actinomadura logoneensis</name>
    <dbReference type="NCBI Taxonomy" id="2293572"/>
    <lineage>
        <taxon>Bacteria</taxon>
        <taxon>Bacillati</taxon>
        <taxon>Actinomycetota</taxon>
        <taxon>Actinomycetes</taxon>
        <taxon>Streptosporangiales</taxon>
        <taxon>Thermomonosporaceae</taxon>
        <taxon>Actinomadura</taxon>
    </lineage>
</organism>
<dbReference type="OrthoDB" id="3532497at2"/>
<dbReference type="EMBL" id="QURH01001009">
    <property type="protein sequence ID" value="RFU37087.1"/>
    <property type="molecule type" value="Genomic_DNA"/>
</dbReference>
<dbReference type="AlphaFoldDB" id="A0A372JAR9"/>
<dbReference type="SUPFAM" id="SSF81923">
    <property type="entry name" value="Double Clp-N motif"/>
    <property type="match status" value="1"/>
</dbReference>
<feature type="region of interest" description="Disordered" evidence="2">
    <location>
        <begin position="143"/>
        <end position="165"/>
    </location>
</feature>
<protein>
    <submittedName>
        <fullName evidence="4">Clp protease</fullName>
    </submittedName>
</protein>
<dbReference type="Proteomes" id="UP000261811">
    <property type="component" value="Unassembled WGS sequence"/>
</dbReference>
<evidence type="ECO:0000256" key="2">
    <source>
        <dbReference type="SAM" id="MobiDB-lite"/>
    </source>
</evidence>
<keyword evidence="5" id="KW-1185">Reference proteome</keyword>
<proteinExistence type="predicted"/>
<dbReference type="Gene3D" id="1.10.1780.10">
    <property type="entry name" value="Clp, N-terminal domain"/>
    <property type="match status" value="1"/>
</dbReference>
<keyword evidence="1" id="KW-0677">Repeat</keyword>
<dbReference type="PROSITE" id="PS51903">
    <property type="entry name" value="CLP_R"/>
    <property type="match status" value="1"/>
</dbReference>